<evidence type="ECO:0000313" key="2">
    <source>
        <dbReference type="EMBL" id="KAH7062574.1"/>
    </source>
</evidence>
<evidence type="ECO:0000256" key="1">
    <source>
        <dbReference type="SAM" id="MobiDB-lite"/>
    </source>
</evidence>
<sequence>MPPSSAPQNIWKQMNYTPPRGPCNHKESLLSPKCPCLRFMLHPLKLTSSFTCDGCNHHASFHSMASPADDAILARWSSEQSTSSSTTAHPPPSSLPDISSASGPRSRKRPRRALLEAGPSATNASAAPSETTATTTSAIDALDMLFSDDVEFLNSHGGEDGSSSSNRQRPGSKTWGIGSAAGASAGGRARSRSKRRRRGCIRWAVAVVVEVEVEAAGGGGGMGIAMGAAAAAAAAGGGAARRKMRMGSGLGGVMLWTWIERVGNAR</sequence>
<gene>
    <name evidence="2" type="ORF">B0J12DRAFT_241087</name>
</gene>
<feature type="region of interest" description="Disordered" evidence="1">
    <location>
        <begin position="153"/>
        <end position="194"/>
    </location>
</feature>
<dbReference type="Proteomes" id="UP000774617">
    <property type="component" value="Unassembled WGS sequence"/>
</dbReference>
<evidence type="ECO:0000313" key="3">
    <source>
        <dbReference type="Proteomes" id="UP000774617"/>
    </source>
</evidence>
<feature type="compositionally biased region" description="Polar residues" evidence="1">
    <location>
        <begin position="161"/>
        <end position="171"/>
    </location>
</feature>
<organism evidence="2 3">
    <name type="scientific">Macrophomina phaseolina</name>
    <dbReference type="NCBI Taxonomy" id="35725"/>
    <lineage>
        <taxon>Eukaryota</taxon>
        <taxon>Fungi</taxon>
        <taxon>Dikarya</taxon>
        <taxon>Ascomycota</taxon>
        <taxon>Pezizomycotina</taxon>
        <taxon>Dothideomycetes</taxon>
        <taxon>Dothideomycetes incertae sedis</taxon>
        <taxon>Botryosphaeriales</taxon>
        <taxon>Botryosphaeriaceae</taxon>
        <taxon>Macrophomina</taxon>
    </lineage>
</organism>
<feature type="region of interest" description="Disordered" evidence="1">
    <location>
        <begin position="76"/>
        <end position="111"/>
    </location>
</feature>
<feature type="compositionally biased region" description="Low complexity" evidence="1">
    <location>
        <begin position="77"/>
        <end position="88"/>
    </location>
</feature>
<name>A0ABQ8GQW6_9PEZI</name>
<dbReference type="EMBL" id="JAGTJR010000003">
    <property type="protein sequence ID" value="KAH7062574.1"/>
    <property type="molecule type" value="Genomic_DNA"/>
</dbReference>
<proteinExistence type="predicted"/>
<feature type="compositionally biased region" description="Low complexity" evidence="1">
    <location>
        <begin position="178"/>
        <end position="188"/>
    </location>
</feature>
<comment type="caution">
    <text evidence="2">The sequence shown here is derived from an EMBL/GenBank/DDBJ whole genome shotgun (WGS) entry which is preliminary data.</text>
</comment>
<accession>A0ABQ8GQW6</accession>
<protein>
    <submittedName>
        <fullName evidence="2">Uncharacterized protein</fullName>
    </submittedName>
</protein>
<reference evidence="2 3" key="1">
    <citation type="journal article" date="2021" name="Nat. Commun.">
        <title>Genetic determinants of endophytism in the Arabidopsis root mycobiome.</title>
        <authorList>
            <person name="Mesny F."/>
            <person name="Miyauchi S."/>
            <person name="Thiergart T."/>
            <person name="Pickel B."/>
            <person name="Atanasova L."/>
            <person name="Karlsson M."/>
            <person name="Huettel B."/>
            <person name="Barry K.W."/>
            <person name="Haridas S."/>
            <person name="Chen C."/>
            <person name="Bauer D."/>
            <person name="Andreopoulos W."/>
            <person name="Pangilinan J."/>
            <person name="LaButti K."/>
            <person name="Riley R."/>
            <person name="Lipzen A."/>
            <person name="Clum A."/>
            <person name="Drula E."/>
            <person name="Henrissat B."/>
            <person name="Kohler A."/>
            <person name="Grigoriev I.V."/>
            <person name="Martin F.M."/>
            <person name="Hacquard S."/>
        </authorList>
    </citation>
    <scope>NUCLEOTIDE SEQUENCE [LARGE SCALE GENOMIC DNA]</scope>
    <source>
        <strain evidence="2 3">MPI-SDFR-AT-0080</strain>
    </source>
</reference>
<keyword evidence="3" id="KW-1185">Reference proteome</keyword>